<protein>
    <submittedName>
        <fullName evidence="1">Uncharacterized protein</fullName>
    </submittedName>
</protein>
<dbReference type="RefSeq" id="WP_264724708.1">
    <property type="nucleotide sequence ID" value="NZ_JAPDMX010000002.1"/>
</dbReference>
<organism evidence="1 2">
    <name type="scientific">Shewanella subflava</name>
    <dbReference type="NCBI Taxonomy" id="2986476"/>
    <lineage>
        <taxon>Bacteria</taxon>
        <taxon>Pseudomonadati</taxon>
        <taxon>Pseudomonadota</taxon>
        <taxon>Gammaproteobacteria</taxon>
        <taxon>Alteromonadales</taxon>
        <taxon>Shewanellaceae</taxon>
        <taxon>Shewanella</taxon>
    </lineage>
</organism>
<evidence type="ECO:0000313" key="1">
    <source>
        <dbReference type="EMBL" id="MCW3171242.1"/>
    </source>
</evidence>
<reference evidence="1" key="1">
    <citation type="submission" date="2022-10" db="EMBL/GenBank/DDBJ databases">
        <title>Shewanella flava sp. nov, isolated from the estuary of the Fenhe River into the Yellow River.</title>
        <authorList>
            <person name="Li Y."/>
        </authorList>
    </citation>
    <scope>NUCLEOTIDE SEQUENCE</scope>
    <source>
        <strain evidence="1">FYR11-62</strain>
    </source>
</reference>
<sequence>MANSTVQFDLTNPQHVAMRKLMADIYARHCEASESKDFNLMVKYEGMAQGLEKVALYVLVDHTLHQLCFDLSCALYAQQECLLEVAA</sequence>
<gene>
    <name evidence="1" type="ORF">OHT75_01975</name>
</gene>
<evidence type="ECO:0000313" key="2">
    <source>
        <dbReference type="Proteomes" id="UP001163714"/>
    </source>
</evidence>
<dbReference type="Proteomes" id="UP001163714">
    <property type="component" value="Unassembled WGS sequence"/>
</dbReference>
<comment type="caution">
    <text evidence="1">The sequence shown here is derived from an EMBL/GenBank/DDBJ whole genome shotgun (WGS) entry which is preliminary data.</text>
</comment>
<proteinExistence type="predicted"/>
<keyword evidence="2" id="KW-1185">Reference proteome</keyword>
<name>A0ABT3I5C6_9GAMM</name>
<dbReference type="EMBL" id="JAPDMX010000002">
    <property type="protein sequence ID" value="MCW3171242.1"/>
    <property type="molecule type" value="Genomic_DNA"/>
</dbReference>
<accession>A0ABT3I5C6</accession>